<feature type="domain" description="OmpR/PhoB-type" evidence="9">
    <location>
        <begin position="144"/>
        <end position="219"/>
    </location>
</feature>
<evidence type="ECO:0000256" key="4">
    <source>
        <dbReference type="ARBA" id="ARBA00023015"/>
    </source>
</evidence>
<organism evidence="10">
    <name type="scientific">Arcobacter sp. AZ-2023</name>
    <dbReference type="NCBI Taxonomy" id="3074453"/>
    <lineage>
        <taxon>Bacteria</taxon>
        <taxon>Pseudomonadati</taxon>
        <taxon>Campylobacterota</taxon>
        <taxon>Epsilonproteobacteria</taxon>
        <taxon>Campylobacterales</taxon>
        <taxon>Arcobacteraceae</taxon>
        <taxon>Arcobacter</taxon>
    </lineage>
</organism>
<dbReference type="InterPro" id="IPR036388">
    <property type="entry name" value="WH-like_DNA-bd_sf"/>
</dbReference>
<dbReference type="FunFam" id="1.10.10.10:FF:000018">
    <property type="entry name" value="DNA-binding response regulator ResD"/>
    <property type="match status" value="1"/>
</dbReference>
<evidence type="ECO:0000256" key="2">
    <source>
        <dbReference type="ARBA" id="ARBA00022553"/>
    </source>
</evidence>
<dbReference type="SMART" id="SM00862">
    <property type="entry name" value="Trans_reg_C"/>
    <property type="match status" value="1"/>
</dbReference>
<dbReference type="CDD" id="cd00383">
    <property type="entry name" value="trans_reg_C"/>
    <property type="match status" value="1"/>
</dbReference>
<name>A0AA96CW65_9BACT</name>
<gene>
    <name evidence="10" type="ORF">RJG54_11520</name>
</gene>
<dbReference type="PANTHER" id="PTHR48111:SF1">
    <property type="entry name" value="TWO-COMPONENT RESPONSE REGULATOR ORR33"/>
    <property type="match status" value="1"/>
</dbReference>
<dbReference type="InterPro" id="IPR001867">
    <property type="entry name" value="OmpR/PhoB-type_DNA-bd"/>
</dbReference>
<dbReference type="SMART" id="SM00448">
    <property type="entry name" value="REC"/>
    <property type="match status" value="1"/>
</dbReference>
<evidence type="ECO:0000313" key="10">
    <source>
        <dbReference type="EMBL" id="WNL16813.1"/>
    </source>
</evidence>
<keyword evidence="6" id="KW-0804">Transcription</keyword>
<proteinExistence type="predicted"/>
<accession>A0AA96CW65</accession>
<dbReference type="SUPFAM" id="SSF46894">
    <property type="entry name" value="C-terminal effector domain of the bipartite response regulators"/>
    <property type="match status" value="1"/>
</dbReference>
<dbReference type="Pfam" id="PF00072">
    <property type="entry name" value="Response_reg"/>
    <property type="match status" value="1"/>
</dbReference>
<keyword evidence="3" id="KW-0902">Two-component regulatory system</keyword>
<keyword evidence="2" id="KW-0597">Phosphoprotein</keyword>
<dbReference type="InterPro" id="IPR039420">
    <property type="entry name" value="WalR-like"/>
</dbReference>
<evidence type="ECO:0000256" key="1">
    <source>
        <dbReference type="ARBA" id="ARBA00013332"/>
    </source>
</evidence>
<dbReference type="InterPro" id="IPR001789">
    <property type="entry name" value="Sig_transdc_resp-reg_receiver"/>
</dbReference>
<evidence type="ECO:0000256" key="7">
    <source>
        <dbReference type="ARBA" id="ARBA00024735"/>
    </source>
</evidence>
<dbReference type="GO" id="GO:0000156">
    <property type="term" value="F:phosphorelay response regulator activity"/>
    <property type="evidence" value="ECO:0007669"/>
    <property type="project" value="TreeGrafter"/>
</dbReference>
<sequence>MNKKVLLVEDDLQMQSLIVDYLKDYGFIVTAFDNPKDVLEDFKLNSDYSIIILDLMLPFMDGFDLFNKLKEIKNIPIIISTARGDIGNKIHGFELGADDYLAKPYEPRELVLRIESILKRNSNKSFKVGDFTIDKDNRTVLIDDYAIDFTKIEFEIFIYLVENKNKISSREQILNASSLDFNTKNRTIDMHISNIRAKIGDDSKNPKYIKSVWGIGYKFVG</sequence>
<dbReference type="SUPFAM" id="SSF52172">
    <property type="entry name" value="CheY-like"/>
    <property type="match status" value="1"/>
</dbReference>
<dbReference type="InterPro" id="IPR011006">
    <property type="entry name" value="CheY-like_superfamily"/>
</dbReference>
<evidence type="ECO:0000259" key="8">
    <source>
        <dbReference type="SMART" id="SM00448"/>
    </source>
</evidence>
<dbReference type="InterPro" id="IPR016032">
    <property type="entry name" value="Sig_transdc_resp-reg_C-effctor"/>
</dbReference>
<dbReference type="PANTHER" id="PTHR48111">
    <property type="entry name" value="REGULATOR OF RPOS"/>
    <property type="match status" value="1"/>
</dbReference>
<evidence type="ECO:0000256" key="6">
    <source>
        <dbReference type="ARBA" id="ARBA00023163"/>
    </source>
</evidence>
<dbReference type="Pfam" id="PF00486">
    <property type="entry name" value="Trans_reg_C"/>
    <property type="match status" value="1"/>
</dbReference>
<keyword evidence="4" id="KW-0805">Transcription regulation</keyword>
<evidence type="ECO:0000256" key="3">
    <source>
        <dbReference type="ARBA" id="ARBA00023012"/>
    </source>
</evidence>
<dbReference type="EMBL" id="CP134846">
    <property type="protein sequence ID" value="WNL16813.1"/>
    <property type="molecule type" value="Genomic_DNA"/>
</dbReference>
<feature type="domain" description="Response regulatory" evidence="8">
    <location>
        <begin position="3"/>
        <end position="114"/>
    </location>
</feature>
<comment type="function">
    <text evidence="7">This protein is a positive regulator for the phosphate regulon. Transcription of this operon is positively regulated by PhoB and PhoR when phosphate is limited.</text>
</comment>
<reference evidence="10" key="1">
    <citation type="submission" date="2023-09" db="EMBL/GenBank/DDBJ databases">
        <title>Arcobacter tbilisiensis sp. nov. isolated from chicken meat in Tbilisi, Georgia.</title>
        <authorList>
            <person name="Matthias R."/>
            <person name="Zautner A.E."/>
        </authorList>
    </citation>
    <scope>NUCLEOTIDE SEQUENCE</scope>
    <source>
        <strain evidence="10">LEO 107</strain>
    </source>
</reference>
<dbReference type="AlphaFoldDB" id="A0AA96CW65"/>
<evidence type="ECO:0000256" key="5">
    <source>
        <dbReference type="ARBA" id="ARBA00023125"/>
    </source>
</evidence>
<dbReference type="Gene3D" id="1.10.10.10">
    <property type="entry name" value="Winged helix-like DNA-binding domain superfamily/Winged helix DNA-binding domain"/>
    <property type="match status" value="1"/>
</dbReference>
<dbReference type="GO" id="GO:0032993">
    <property type="term" value="C:protein-DNA complex"/>
    <property type="evidence" value="ECO:0007669"/>
    <property type="project" value="TreeGrafter"/>
</dbReference>
<evidence type="ECO:0000259" key="9">
    <source>
        <dbReference type="SMART" id="SM00862"/>
    </source>
</evidence>
<dbReference type="GO" id="GO:0005829">
    <property type="term" value="C:cytosol"/>
    <property type="evidence" value="ECO:0007669"/>
    <property type="project" value="TreeGrafter"/>
</dbReference>
<dbReference type="GO" id="GO:0006355">
    <property type="term" value="P:regulation of DNA-templated transcription"/>
    <property type="evidence" value="ECO:0007669"/>
    <property type="project" value="InterPro"/>
</dbReference>
<protein>
    <recommendedName>
        <fullName evidence="1">Phosphate regulon transcriptional regulatory protein PhoB</fullName>
    </recommendedName>
</protein>
<dbReference type="GO" id="GO:0000976">
    <property type="term" value="F:transcription cis-regulatory region binding"/>
    <property type="evidence" value="ECO:0007669"/>
    <property type="project" value="TreeGrafter"/>
</dbReference>
<keyword evidence="5" id="KW-0238">DNA-binding</keyword>
<dbReference type="Gene3D" id="6.10.250.690">
    <property type="match status" value="1"/>
</dbReference>
<dbReference type="Gene3D" id="3.40.50.2300">
    <property type="match status" value="1"/>
</dbReference>